<feature type="modified residue" description="N6-(pyridoxal phosphate)lysine" evidence="2">
    <location>
        <position position="25"/>
    </location>
</feature>
<dbReference type="NCBIfam" id="TIGR00044">
    <property type="entry name" value="YggS family pyridoxal phosphate-dependent enzyme"/>
    <property type="match status" value="1"/>
</dbReference>
<proteinExistence type="inferred from homology"/>
<evidence type="ECO:0000313" key="5">
    <source>
        <dbReference type="EMBL" id="MBL0742928.1"/>
    </source>
</evidence>
<reference evidence="5 6" key="1">
    <citation type="submission" date="2021-01" db="EMBL/GenBank/DDBJ databases">
        <title>Chryseolinea sp. Jin1 Genome sequencing and assembly.</title>
        <authorList>
            <person name="Kim I."/>
        </authorList>
    </citation>
    <scope>NUCLEOTIDE SEQUENCE [LARGE SCALE GENOMIC DNA]</scope>
    <source>
        <strain evidence="5 6">Jin1</strain>
    </source>
</reference>
<dbReference type="InterPro" id="IPR011078">
    <property type="entry name" value="PyrdxlP_homeostasis"/>
</dbReference>
<dbReference type="HAMAP" id="MF_02087">
    <property type="entry name" value="PLP_homeostasis"/>
    <property type="match status" value="1"/>
</dbReference>
<dbReference type="PANTHER" id="PTHR10146">
    <property type="entry name" value="PROLINE SYNTHETASE CO-TRANSCRIBED BACTERIAL HOMOLOG PROTEIN"/>
    <property type="match status" value="1"/>
</dbReference>
<gene>
    <name evidence="5" type="ORF">JI741_16995</name>
</gene>
<organism evidence="5 6">
    <name type="scientific">Chryseolinea lacunae</name>
    <dbReference type="NCBI Taxonomy" id="2801331"/>
    <lineage>
        <taxon>Bacteria</taxon>
        <taxon>Pseudomonadati</taxon>
        <taxon>Bacteroidota</taxon>
        <taxon>Cytophagia</taxon>
        <taxon>Cytophagales</taxon>
        <taxon>Fulvivirgaceae</taxon>
        <taxon>Chryseolinea</taxon>
    </lineage>
</organism>
<dbReference type="InterPro" id="IPR029066">
    <property type="entry name" value="PLP-binding_barrel"/>
</dbReference>
<dbReference type="CDD" id="cd00635">
    <property type="entry name" value="PLPDE_III_YBL036c_like"/>
    <property type="match status" value="1"/>
</dbReference>
<protein>
    <recommendedName>
        <fullName evidence="2">Pyridoxal phosphate homeostasis protein</fullName>
        <shortName evidence="2">PLP homeostasis protein</shortName>
    </recommendedName>
</protein>
<keyword evidence="1 2" id="KW-0663">Pyridoxal phosphate</keyword>
<evidence type="ECO:0000313" key="6">
    <source>
        <dbReference type="Proteomes" id="UP000613030"/>
    </source>
</evidence>
<dbReference type="InterPro" id="IPR001608">
    <property type="entry name" value="Ala_racemase_N"/>
</dbReference>
<feature type="domain" description="Alanine racemase N-terminal" evidence="4">
    <location>
        <begin position="2"/>
        <end position="220"/>
    </location>
</feature>
<dbReference type="PROSITE" id="PS01211">
    <property type="entry name" value="UPF0001"/>
    <property type="match status" value="1"/>
</dbReference>
<evidence type="ECO:0000256" key="2">
    <source>
        <dbReference type="HAMAP-Rule" id="MF_02087"/>
    </source>
</evidence>
<accession>A0ABS1KUF0</accession>
<dbReference type="SUPFAM" id="SSF51419">
    <property type="entry name" value="PLP-binding barrel"/>
    <property type="match status" value="1"/>
</dbReference>
<dbReference type="Pfam" id="PF01168">
    <property type="entry name" value="Ala_racemase_N"/>
    <property type="match status" value="1"/>
</dbReference>
<evidence type="ECO:0000256" key="3">
    <source>
        <dbReference type="RuleBase" id="RU004514"/>
    </source>
</evidence>
<name>A0ABS1KUF0_9BACT</name>
<comment type="similarity">
    <text evidence="2 3">Belongs to the pyridoxal phosphate-binding protein YggS/PROSC family.</text>
</comment>
<comment type="function">
    <text evidence="2">Pyridoxal 5'-phosphate (PLP)-binding protein, which is involved in PLP homeostasis.</text>
</comment>
<dbReference type="Gene3D" id="3.20.20.10">
    <property type="entry name" value="Alanine racemase"/>
    <property type="match status" value="1"/>
</dbReference>
<comment type="caution">
    <text evidence="5">The sequence shown here is derived from an EMBL/GenBank/DDBJ whole genome shotgun (WGS) entry which is preliminary data.</text>
</comment>
<dbReference type="EMBL" id="JAERRB010000005">
    <property type="protein sequence ID" value="MBL0742928.1"/>
    <property type="molecule type" value="Genomic_DNA"/>
</dbReference>
<evidence type="ECO:0000256" key="1">
    <source>
        <dbReference type="ARBA" id="ARBA00022898"/>
    </source>
</evidence>
<keyword evidence="6" id="KW-1185">Reference proteome</keyword>
<dbReference type="PANTHER" id="PTHR10146:SF14">
    <property type="entry name" value="PYRIDOXAL PHOSPHATE HOMEOSTASIS PROTEIN"/>
    <property type="match status" value="1"/>
</dbReference>
<sequence>MNIKNNINNFRQNLPAGCELVAVSKTKPIEAIKEAYAAGQRVFGENKVQELVPKHEALPKDIAWHMIGHLQSNKVKYIAPFVSLIHSVDSAKLLEEINKQAAKVNRIIPCLLQLHIAEEETKFGFSEDDVQKLFQSPEFQNLQHIEVRGLMGMATLTTDEAQIRKEFHGLRMFFNTLKSLPLPPQVTMEELSMGMSSDYKIAAEEGSTLIRVGSAIFGERTYQH</sequence>
<evidence type="ECO:0000259" key="4">
    <source>
        <dbReference type="Pfam" id="PF01168"/>
    </source>
</evidence>
<dbReference type="RefSeq" id="WP_202011674.1">
    <property type="nucleotide sequence ID" value="NZ_JAERRB010000005.1"/>
</dbReference>
<dbReference type="Proteomes" id="UP000613030">
    <property type="component" value="Unassembled WGS sequence"/>
</dbReference>
<dbReference type="PIRSF" id="PIRSF004848">
    <property type="entry name" value="YBL036c_PLPDEIII"/>
    <property type="match status" value="1"/>
</dbReference>